<dbReference type="Proteomes" id="UP001161247">
    <property type="component" value="Chromosome 6"/>
</dbReference>
<gene>
    <name evidence="1" type="ORF">OLC1_LOCUS18706</name>
</gene>
<reference evidence="1" key="1">
    <citation type="submission" date="2023-03" db="EMBL/GenBank/DDBJ databases">
        <authorList>
            <person name="Julca I."/>
        </authorList>
    </citation>
    <scope>NUCLEOTIDE SEQUENCE</scope>
</reference>
<dbReference type="AlphaFoldDB" id="A0AAV1DTU7"/>
<evidence type="ECO:0000313" key="1">
    <source>
        <dbReference type="EMBL" id="CAI9111249.1"/>
    </source>
</evidence>
<sequence length="330" mass="36508">MNSLICQSFVMLGTSIGICRVVSETLAAGESKKILGTNDRFSDGNASLKFLVYDYAPVWNNCVIVQYEPGKMTAYVVSFDWVSVAFGEVSKIFSMENSVLSKGHRKQELALYEMNGDMGELAYVFDHLLRVNERALLISCPYSKMSCVGSKFTVKGTTVVNLSRLIGTMNMNYRCLVVQNDPTVAPLILNFLWQQLMIVDVFEDPVPTARSALCPAKSLLWQLPKPNLAPSLDAAGTTKKGVSRTELLPMISRLTLTNSCLFAFDPGGSTDSLLSDCDEMPYMFGSHMLWSVWDEEATCFRGGTSLFGGRTAAMTGIIETNFIWLIAWHN</sequence>
<name>A0AAV1DTU7_OLDCO</name>
<keyword evidence="2" id="KW-1185">Reference proteome</keyword>
<proteinExistence type="predicted"/>
<dbReference type="EMBL" id="OX459123">
    <property type="protein sequence ID" value="CAI9111249.1"/>
    <property type="molecule type" value="Genomic_DNA"/>
</dbReference>
<accession>A0AAV1DTU7</accession>
<organism evidence="1 2">
    <name type="scientific">Oldenlandia corymbosa var. corymbosa</name>
    <dbReference type="NCBI Taxonomy" id="529605"/>
    <lineage>
        <taxon>Eukaryota</taxon>
        <taxon>Viridiplantae</taxon>
        <taxon>Streptophyta</taxon>
        <taxon>Embryophyta</taxon>
        <taxon>Tracheophyta</taxon>
        <taxon>Spermatophyta</taxon>
        <taxon>Magnoliopsida</taxon>
        <taxon>eudicotyledons</taxon>
        <taxon>Gunneridae</taxon>
        <taxon>Pentapetalae</taxon>
        <taxon>asterids</taxon>
        <taxon>lamiids</taxon>
        <taxon>Gentianales</taxon>
        <taxon>Rubiaceae</taxon>
        <taxon>Rubioideae</taxon>
        <taxon>Spermacoceae</taxon>
        <taxon>Hedyotis-Oldenlandia complex</taxon>
        <taxon>Oldenlandia</taxon>
    </lineage>
</organism>
<evidence type="ECO:0000313" key="2">
    <source>
        <dbReference type="Proteomes" id="UP001161247"/>
    </source>
</evidence>
<protein>
    <submittedName>
        <fullName evidence="1">OLC1v1011427C1</fullName>
    </submittedName>
</protein>